<name>A0A2P2NJH9_RHIMU</name>
<proteinExistence type="predicted"/>
<sequence length="36" mass="4197">MVCNGLKSWICSYKDANLNYKSSIKQNFPRDRAVFV</sequence>
<dbReference type="EMBL" id="GGEC01062164">
    <property type="protein sequence ID" value="MBX42648.1"/>
    <property type="molecule type" value="Transcribed_RNA"/>
</dbReference>
<organism evidence="1">
    <name type="scientific">Rhizophora mucronata</name>
    <name type="common">Asiatic mangrove</name>
    <dbReference type="NCBI Taxonomy" id="61149"/>
    <lineage>
        <taxon>Eukaryota</taxon>
        <taxon>Viridiplantae</taxon>
        <taxon>Streptophyta</taxon>
        <taxon>Embryophyta</taxon>
        <taxon>Tracheophyta</taxon>
        <taxon>Spermatophyta</taxon>
        <taxon>Magnoliopsida</taxon>
        <taxon>eudicotyledons</taxon>
        <taxon>Gunneridae</taxon>
        <taxon>Pentapetalae</taxon>
        <taxon>rosids</taxon>
        <taxon>fabids</taxon>
        <taxon>Malpighiales</taxon>
        <taxon>Rhizophoraceae</taxon>
        <taxon>Rhizophora</taxon>
    </lineage>
</organism>
<protein>
    <submittedName>
        <fullName evidence="1">Uncharacterized protein</fullName>
    </submittedName>
</protein>
<reference evidence="1" key="1">
    <citation type="submission" date="2018-02" db="EMBL/GenBank/DDBJ databases">
        <title>Rhizophora mucronata_Transcriptome.</title>
        <authorList>
            <person name="Meera S.P."/>
            <person name="Sreeshan A."/>
            <person name="Augustine A."/>
        </authorList>
    </citation>
    <scope>NUCLEOTIDE SEQUENCE</scope>
    <source>
        <tissue evidence="1">Leaf</tissue>
    </source>
</reference>
<accession>A0A2P2NJH9</accession>
<evidence type="ECO:0000313" key="1">
    <source>
        <dbReference type="EMBL" id="MBX42648.1"/>
    </source>
</evidence>
<dbReference type="AlphaFoldDB" id="A0A2P2NJH9"/>